<dbReference type="NCBIfam" id="TIGR00136">
    <property type="entry name" value="mnmG_gidA"/>
    <property type="match status" value="1"/>
</dbReference>
<dbReference type="Gene3D" id="1.10.150.570">
    <property type="entry name" value="GidA associated domain, C-terminal subdomain"/>
    <property type="match status" value="1"/>
</dbReference>
<dbReference type="InterPro" id="IPR026904">
    <property type="entry name" value="MnmG_C"/>
</dbReference>
<dbReference type="PRINTS" id="PR00411">
    <property type="entry name" value="PNDRDTASEI"/>
</dbReference>
<dbReference type="InterPro" id="IPR044920">
    <property type="entry name" value="MnmG_C_subdom_sf"/>
</dbReference>
<sequence length="845" mass="94036">MSILSVHFTRLTRRHFPFSSIFSPPSRPHNHAFALSRRNLRFSLLKQFSFRCFCSTSATHSNWNLPAGAGEEKYDVIVVGGGHAGCEAALASARLGAKTLLLTLNIDRIAWQPCNPAVGGLAKSQLVHEVDALGGEIGKIADKCYLQKRVLNSSRGPAVRALRAQTDKREYAMEMKNVVESTPNLSIREAMVTDILLGKNDNVEGVCTFFGMNFYAPAVILTTGTFMSGKIWVGRTSLPAGRAGESASHGLTENLQRLGFETDRLKTGTPARVDCRTVDFSVLEPQHGDEEVSWFSFDPDFHIEREQMCCYLTRTTTSTHQLIKNNLHETPTYGGWVEAKGPRYCPSIEDKIVRFQDKESHQIFLEPEGRTVPELYVQGFSTGLPERLQLPLLRTLPGLENCSMLRPAYAVEYDYLPAHQCSRSLMTKKVEGLFFSGQINGTTGYEEAAAQGIITGINAARHSDGKPLIVLERESSYVGTLIDDLVTKDLREPYRMLTSRSEHRLLLRSDNADSRLTPLGREIGLINDRRWKIYQDKQARISEEKKRLKTVRVSGGDFTAEVSHLSGQPVKESSTLESLLKKPHIEYKLLDKHGFGNEMLSRTEKECAEIDIKYEGFINRQKIQLQQMVHQQHRPLPEDLDYYAMTTLSLEAREKLSKVRPQTIGQASRVGGVSPADITALMIILESNRRKAQELRRHQMHASVRVNAVENTSDELTEVVDLGHTYIWTINCILFICVAVGGGCLLVYMTSAESQSSNLLPVLGFVLVCMPWLFWIITIVYWITSRAFGFRMVTGNLYGIGNGDATTKGSTGNDGNATVGANDIDGAEIVDASEKPQPNSPKNGG</sequence>
<evidence type="ECO:0000256" key="1">
    <source>
        <dbReference type="ARBA" id="ARBA00001974"/>
    </source>
</evidence>
<evidence type="ECO:0000256" key="5">
    <source>
        <dbReference type="SAM" id="Phobius"/>
    </source>
</evidence>
<dbReference type="InterPro" id="IPR020595">
    <property type="entry name" value="MnmG-rel_CS"/>
</dbReference>
<keyword evidence="4" id="KW-0274">FAD</keyword>
<evidence type="ECO:0000313" key="8">
    <source>
        <dbReference type="Proteomes" id="UP001396334"/>
    </source>
</evidence>
<dbReference type="InterPro" id="IPR036188">
    <property type="entry name" value="FAD/NAD-bd_sf"/>
</dbReference>
<evidence type="ECO:0000259" key="6">
    <source>
        <dbReference type="SMART" id="SM01228"/>
    </source>
</evidence>
<dbReference type="InterPro" id="IPR047001">
    <property type="entry name" value="MnmG_C_subdom"/>
</dbReference>
<comment type="cofactor">
    <cofactor evidence="1">
        <name>FAD</name>
        <dbReference type="ChEBI" id="CHEBI:57692"/>
    </cofactor>
</comment>
<feature type="transmembrane region" description="Helical" evidence="5">
    <location>
        <begin position="760"/>
        <end position="783"/>
    </location>
</feature>
<feature type="transmembrane region" description="Helical" evidence="5">
    <location>
        <begin position="726"/>
        <end position="748"/>
    </location>
</feature>
<dbReference type="SUPFAM" id="SSF51905">
    <property type="entry name" value="FAD/NAD(P)-binding domain"/>
    <property type="match status" value="1"/>
</dbReference>
<evidence type="ECO:0000256" key="4">
    <source>
        <dbReference type="ARBA" id="ARBA00022827"/>
    </source>
</evidence>
<evidence type="ECO:0000256" key="2">
    <source>
        <dbReference type="ARBA" id="ARBA00007653"/>
    </source>
</evidence>
<dbReference type="Pfam" id="PF21680">
    <property type="entry name" value="GIDA_C_1st"/>
    <property type="match status" value="1"/>
</dbReference>
<reference evidence="7 8" key="1">
    <citation type="journal article" date="2024" name="G3 (Bethesda)">
        <title>Genome assembly of Hibiscus sabdariffa L. provides insights into metabolisms of medicinal natural products.</title>
        <authorList>
            <person name="Kim T."/>
        </authorList>
    </citation>
    <scope>NUCLEOTIDE SEQUENCE [LARGE SCALE GENOMIC DNA]</scope>
    <source>
        <strain evidence="7">TK-2024</strain>
        <tissue evidence="7">Old leaves</tissue>
    </source>
</reference>
<dbReference type="Proteomes" id="UP001396334">
    <property type="component" value="Unassembled WGS sequence"/>
</dbReference>
<feature type="domain" description="tRNA uridine 5-carboxymethylaminomethyl modification enzyme C-terminal subdomain" evidence="6">
    <location>
        <begin position="612"/>
        <end position="683"/>
    </location>
</feature>
<dbReference type="Pfam" id="PF13932">
    <property type="entry name" value="SAM_GIDA_C"/>
    <property type="match status" value="1"/>
</dbReference>
<keyword evidence="5" id="KW-0812">Transmembrane</keyword>
<keyword evidence="5" id="KW-1133">Transmembrane helix</keyword>
<dbReference type="SMART" id="SM01228">
    <property type="entry name" value="GIDA_assoc_3"/>
    <property type="match status" value="1"/>
</dbReference>
<dbReference type="Gene3D" id="3.50.50.60">
    <property type="entry name" value="FAD/NAD(P)-binding domain"/>
    <property type="match status" value="2"/>
</dbReference>
<proteinExistence type="inferred from homology"/>
<dbReference type="Pfam" id="PF01134">
    <property type="entry name" value="GIDA"/>
    <property type="match status" value="1"/>
</dbReference>
<organism evidence="7 8">
    <name type="scientific">Hibiscus sabdariffa</name>
    <name type="common">roselle</name>
    <dbReference type="NCBI Taxonomy" id="183260"/>
    <lineage>
        <taxon>Eukaryota</taxon>
        <taxon>Viridiplantae</taxon>
        <taxon>Streptophyta</taxon>
        <taxon>Embryophyta</taxon>
        <taxon>Tracheophyta</taxon>
        <taxon>Spermatophyta</taxon>
        <taxon>Magnoliopsida</taxon>
        <taxon>eudicotyledons</taxon>
        <taxon>Gunneridae</taxon>
        <taxon>Pentapetalae</taxon>
        <taxon>rosids</taxon>
        <taxon>malvids</taxon>
        <taxon>Malvales</taxon>
        <taxon>Malvaceae</taxon>
        <taxon>Malvoideae</taxon>
        <taxon>Hibiscus</taxon>
    </lineage>
</organism>
<dbReference type="HAMAP" id="MF_00129">
    <property type="entry name" value="MnmG_GidA"/>
    <property type="match status" value="1"/>
</dbReference>
<evidence type="ECO:0000313" key="7">
    <source>
        <dbReference type="EMBL" id="KAK9039377.1"/>
    </source>
</evidence>
<accession>A0ABR2TPT6</accession>
<comment type="caution">
    <text evidence="7">The sequence shown here is derived from an EMBL/GenBank/DDBJ whole genome shotgun (WGS) entry which is preliminary data.</text>
</comment>
<dbReference type="EMBL" id="JBBPBN010000004">
    <property type="protein sequence ID" value="KAK9039377.1"/>
    <property type="molecule type" value="Genomic_DNA"/>
</dbReference>
<comment type="similarity">
    <text evidence="2">Belongs to the MnmG family.</text>
</comment>
<keyword evidence="8" id="KW-1185">Reference proteome</keyword>
<keyword evidence="5" id="KW-0472">Membrane</keyword>
<dbReference type="PANTHER" id="PTHR11806">
    <property type="entry name" value="GLUCOSE INHIBITED DIVISION PROTEIN A"/>
    <property type="match status" value="1"/>
</dbReference>
<dbReference type="Gene3D" id="1.10.10.1800">
    <property type="entry name" value="tRNA uridine 5-carboxymethylaminomethyl modification enzyme MnmG/GidA"/>
    <property type="match status" value="1"/>
</dbReference>
<dbReference type="PROSITE" id="PS01280">
    <property type="entry name" value="GIDA_1"/>
    <property type="match status" value="1"/>
</dbReference>
<keyword evidence="3" id="KW-0285">Flavoprotein</keyword>
<protein>
    <recommendedName>
        <fullName evidence="6">tRNA uridine 5-carboxymethylaminomethyl modification enzyme C-terminal subdomain domain-containing protein</fullName>
    </recommendedName>
</protein>
<dbReference type="InterPro" id="IPR040131">
    <property type="entry name" value="MnmG_N"/>
</dbReference>
<dbReference type="InterPro" id="IPR049312">
    <property type="entry name" value="GIDA_C_N"/>
</dbReference>
<name>A0ABR2TPT6_9ROSI</name>
<evidence type="ECO:0000256" key="3">
    <source>
        <dbReference type="ARBA" id="ARBA00022630"/>
    </source>
</evidence>
<dbReference type="InterPro" id="IPR004416">
    <property type="entry name" value="MnmG"/>
</dbReference>
<gene>
    <name evidence="7" type="ORF">V6N11_014580</name>
</gene>
<dbReference type="InterPro" id="IPR002218">
    <property type="entry name" value="MnmG-rel"/>
</dbReference>
<dbReference type="PANTHER" id="PTHR11806:SF0">
    <property type="entry name" value="PROTEIN MTO1 HOMOLOG, MITOCHONDRIAL"/>
    <property type="match status" value="1"/>
</dbReference>